<dbReference type="Proteomes" id="UP001208131">
    <property type="component" value="Unassembled WGS sequence"/>
</dbReference>
<reference evidence="1 2" key="1">
    <citation type="journal article" date="2021" name="ISME Commun">
        <title>Automated analysis of genomic sequences facilitates high-throughput and comprehensive description of bacteria.</title>
        <authorList>
            <person name="Hitch T.C.A."/>
        </authorList>
    </citation>
    <scope>NUCLEOTIDE SEQUENCE [LARGE SCALE GENOMIC DNA]</scope>
    <source>
        <strain evidence="1 2">Sanger_31</strain>
    </source>
</reference>
<dbReference type="AlphaFoldDB" id="A0AAE3IHX1"/>
<accession>A0AAE3IHX1</accession>
<evidence type="ECO:0000313" key="1">
    <source>
        <dbReference type="EMBL" id="MCU6704358.1"/>
    </source>
</evidence>
<sequence length="61" mass="7193">MKDYMVEFMFKGLPFHERTRVYNVNNRSEAIQAVKNHYGSRAVKIISAKTIKNDQCKDNQE</sequence>
<protein>
    <submittedName>
        <fullName evidence="1">Uncharacterized protein</fullName>
    </submittedName>
</protein>
<dbReference type="RefSeq" id="WP_267300114.1">
    <property type="nucleotide sequence ID" value="NZ_JAOQJZ010000001.1"/>
</dbReference>
<proteinExistence type="predicted"/>
<name>A0AAE3IHX1_9FIRM</name>
<comment type="caution">
    <text evidence="1">The sequence shown here is derived from an EMBL/GenBank/DDBJ whole genome shotgun (WGS) entry which is preliminary data.</text>
</comment>
<gene>
    <name evidence="1" type="ORF">OCV57_00245</name>
</gene>
<keyword evidence="2" id="KW-1185">Reference proteome</keyword>
<evidence type="ECO:0000313" key="2">
    <source>
        <dbReference type="Proteomes" id="UP001208131"/>
    </source>
</evidence>
<organism evidence="1 2">
    <name type="scientific">Hominimerdicola aceti</name>
    <dbReference type="NCBI Taxonomy" id="2981726"/>
    <lineage>
        <taxon>Bacteria</taxon>
        <taxon>Bacillati</taxon>
        <taxon>Bacillota</taxon>
        <taxon>Clostridia</taxon>
        <taxon>Eubacteriales</taxon>
        <taxon>Oscillospiraceae</taxon>
        <taxon>Hominimerdicola</taxon>
    </lineage>
</organism>
<dbReference type="EMBL" id="JAOQJZ010000001">
    <property type="protein sequence ID" value="MCU6704358.1"/>
    <property type="molecule type" value="Genomic_DNA"/>
</dbReference>